<dbReference type="AlphaFoldDB" id="A0A099I9M5"/>
<keyword evidence="5" id="KW-0653">Protein transport</keyword>
<comment type="caution">
    <text evidence="13">The sequence shown here is derived from an EMBL/GenBank/DDBJ whole genome shotgun (WGS) entry which is preliminary data.</text>
</comment>
<feature type="domain" description="Membrane insertase YidC/Oxa/ALB C-terminal" evidence="12">
    <location>
        <begin position="112"/>
        <end position="326"/>
    </location>
</feature>
<name>A0A099I9M5_CLOIN</name>
<comment type="similarity">
    <text evidence="9">Belongs to the OXA1/ALB3/YidC family.</text>
</comment>
<dbReference type="GO" id="GO:0015031">
    <property type="term" value="P:protein transport"/>
    <property type="evidence" value="ECO:0007669"/>
    <property type="project" value="UniProtKB-KW"/>
</dbReference>
<evidence type="ECO:0000256" key="6">
    <source>
        <dbReference type="ARBA" id="ARBA00022989"/>
    </source>
</evidence>
<keyword evidence="6 10" id="KW-1133">Transmembrane helix</keyword>
<comment type="subcellular location">
    <subcellularLocation>
        <location evidence="1">Cell membrane</location>
        <topology evidence="1">Multi-pass membrane protein</topology>
    </subcellularLocation>
    <subcellularLocation>
        <location evidence="9">Membrane</location>
        <topology evidence="9">Multi-pass membrane protein</topology>
    </subcellularLocation>
</comment>
<dbReference type="GO" id="GO:0051205">
    <property type="term" value="P:protein insertion into membrane"/>
    <property type="evidence" value="ECO:0007669"/>
    <property type="project" value="TreeGrafter"/>
</dbReference>
<gene>
    <name evidence="14" type="primary">yidC</name>
    <name evidence="13" type="ORF">CIAN88_04290</name>
    <name evidence="14" type="ORF">GT664_01970</name>
</gene>
<keyword evidence="7 10" id="KW-0472">Membrane</keyword>
<feature type="transmembrane region" description="Helical" evidence="10">
    <location>
        <begin position="111"/>
        <end position="131"/>
    </location>
</feature>
<dbReference type="Proteomes" id="UP000030008">
    <property type="component" value="Unassembled WGS sequence"/>
</dbReference>
<keyword evidence="2" id="KW-0813">Transport</keyword>
<dbReference type="PROSITE" id="PS51257">
    <property type="entry name" value="PROKAR_LIPOPROTEIN"/>
    <property type="match status" value="1"/>
</dbReference>
<dbReference type="Proteomes" id="UP000604383">
    <property type="component" value="Unassembled WGS sequence"/>
</dbReference>
<evidence type="ECO:0000256" key="7">
    <source>
        <dbReference type="ARBA" id="ARBA00023136"/>
    </source>
</evidence>
<proteinExistence type="inferred from homology"/>
<evidence type="ECO:0000256" key="11">
    <source>
        <dbReference type="SAM" id="SignalP"/>
    </source>
</evidence>
<reference evidence="14" key="2">
    <citation type="journal article" date="2019" name="Nat. Med.">
        <title>A library of human gut bacterial isolates paired with longitudinal multiomics data enables mechanistic microbiome research.</title>
        <authorList>
            <person name="Poyet M."/>
            <person name="Groussin M."/>
            <person name="Gibbons S.M."/>
            <person name="Avila-Pacheco J."/>
            <person name="Jiang X."/>
            <person name="Kearney S.M."/>
            <person name="Perrotta A.R."/>
            <person name="Berdy B."/>
            <person name="Zhao S."/>
            <person name="Lieberman T.D."/>
            <person name="Swanson P.K."/>
            <person name="Smith M."/>
            <person name="Roesemann S."/>
            <person name="Alexander J.E."/>
            <person name="Rich S.A."/>
            <person name="Livny J."/>
            <person name="Vlamakis H."/>
            <person name="Clish C."/>
            <person name="Bullock K."/>
            <person name="Deik A."/>
            <person name="Scott J."/>
            <person name="Pierce K.A."/>
            <person name="Xavier R.J."/>
            <person name="Alm E.J."/>
        </authorList>
    </citation>
    <scope>NUCLEOTIDE SEQUENCE</scope>
    <source>
        <strain evidence="14">BIOML-A12</strain>
    </source>
</reference>
<feature type="transmembrane region" description="Helical" evidence="10">
    <location>
        <begin position="179"/>
        <end position="199"/>
    </location>
</feature>
<dbReference type="PANTHER" id="PTHR12428">
    <property type="entry name" value="OXA1"/>
    <property type="match status" value="1"/>
</dbReference>
<evidence type="ECO:0000256" key="8">
    <source>
        <dbReference type="ARBA" id="ARBA00023186"/>
    </source>
</evidence>
<evidence type="ECO:0000256" key="3">
    <source>
        <dbReference type="ARBA" id="ARBA00022475"/>
    </source>
</evidence>
<dbReference type="CDD" id="cd20070">
    <property type="entry name" value="5TM_YidC_Alb3"/>
    <property type="match status" value="1"/>
</dbReference>
<evidence type="ECO:0000256" key="2">
    <source>
        <dbReference type="ARBA" id="ARBA00022448"/>
    </source>
</evidence>
<evidence type="ECO:0000256" key="10">
    <source>
        <dbReference type="SAM" id="Phobius"/>
    </source>
</evidence>
<keyword evidence="8" id="KW-0143">Chaperone</keyword>
<reference evidence="13 15" key="1">
    <citation type="submission" date="2014-08" db="EMBL/GenBank/DDBJ databases">
        <title>Clostridium innocuum, an unnegligible vancomycin-resistant pathogen causing extra-intestinal infections.</title>
        <authorList>
            <person name="Feng Y."/>
            <person name="Chiu C.-H."/>
        </authorList>
    </citation>
    <scope>NUCLEOTIDE SEQUENCE [LARGE SCALE GENOMIC DNA]</scope>
    <source>
        <strain evidence="13 15">AN88</strain>
    </source>
</reference>
<accession>A0A099I9M5</accession>
<keyword evidence="4 9" id="KW-0812">Transmembrane</keyword>
<keyword evidence="3" id="KW-1003">Cell membrane</keyword>
<evidence type="ECO:0000259" key="12">
    <source>
        <dbReference type="Pfam" id="PF02096"/>
    </source>
</evidence>
<dbReference type="GO" id="GO:0005886">
    <property type="term" value="C:plasma membrane"/>
    <property type="evidence" value="ECO:0007669"/>
    <property type="project" value="UniProtKB-SubCell"/>
</dbReference>
<dbReference type="RefSeq" id="WP_009588973.1">
    <property type="nucleotide sequence ID" value="NZ_BAABYY010000003.1"/>
</dbReference>
<dbReference type="PANTHER" id="PTHR12428:SF65">
    <property type="entry name" value="CYTOCHROME C OXIDASE ASSEMBLY PROTEIN COX18, MITOCHONDRIAL"/>
    <property type="match status" value="1"/>
</dbReference>
<evidence type="ECO:0000256" key="9">
    <source>
        <dbReference type="RuleBase" id="RU003945"/>
    </source>
</evidence>
<sequence length="331" mass="38042">MKDFFRNKKKFLLVVMLMVVTLTGCSVPRGQNGKTYVNSIYTNNDVQVKRGDVDIPDDKELQKKYKDYKADDLITIEKTTFSDAMDEGWFNGLIVWPIAFLINFVADFSDAGIGIIAATFLIQLLIFLFSIKSQVASQRMQSIQPEMNKIQAKYAGKTDDRSKMQQAQEMQALYSKYKINPFGTLLVTFIQFPVILGMYQATMRAYSVVTGSFQGINLAKTPIEGFNLGDYWYIVIFVLMVAFQLLSFKMPQWLQEHRKKKMHVKEKKYAEPKKKGGNGMMGSMNMMMYMSTGMIAIFAINWPLGMSFYWLVNSLARVIQNIVIHKFFIKD</sequence>
<feature type="transmembrane region" description="Helical" evidence="10">
    <location>
        <begin position="283"/>
        <end position="302"/>
    </location>
</feature>
<protein>
    <submittedName>
        <fullName evidence="14">Membrane protein insertase YidC</fullName>
    </submittedName>
    <submittedName>
        <fullName evidence="13">YidC/Oxa1 family membrane protein insertase</fullName>
    </submittedName>
</protein>
<organism evidence="13 15">
    <name type="scientific">Clostridium innocuum</name>
    <dbReference type="NCBI Taxonomy" id="1522"/>
    <lineage>
        <taxon>Bacteria</taxon>
        <taxon>Bacillati</taxon>
        <taxon>Bacillota</taxon>
        <taxon>Clostridia</taxon>
        <taxon>Eubacteriales</taxon>
        <taxon>Clostridiaceae</taxon>
        <taxon>Clostridium</taxon>
    </lineage>
</organism>
<dbReference type="EMBL" id="WWTN01000002">
    <property type="protein sequence ID" value="MZH54545.1"/>
    <property type="molecule type" value="Genomic_DNA"/>
</dbReference>
<feature type="transmembrane region" description="Helical" evidence="10">
    <location>
        <begin position="231"/>
        <end position="251"/>
    </location>
</feature>
<evidence type="ECO:0000256" key="5">
    <source>
        <dbReference type="ARBA" id="ARBA00022927"/>
    </source>
</evidence>
<evidence type="ECO:0000313" key="14">
    <source>
        <dbReference type="EMBL" id="MZH54545.1"/>
    </source>
</evidence>
<feature type="signal peptide" evidence="11">
    <location>
        <begin position="1"/>
        <end position="26"/>
    </location>
</feature>
<keyword evidence="11" id="KW-0732">Signal</keyword>
<dbReference type="InterPro" id="IPR028055">
    <property type="entry name" value="YidC/Oxa/ALB_C"/>
</dbReference>
<dbReference type="NCBIfam" id="TIGR03592">
    <property type="entry name" value="yidC_oxa1_cterm"/>
    <property type="match status" value="1"/>
</dbReference>
<dbReference type="EMBL" id="JQIF01000017">
    <property type="protein sequence ID" value="KGJ54365.1"/>
    <property type="molecule type" value="Genomic_DNA"/>
</dbReference>
<dbReference type="InterPro" id="IPR001708">
    <property type="entry name" value="YidC/ALB3/OXA1/COX18"/>
</dbReference>
<feature type="chain" id="PRO_5043118512" evidence="11">
    <location>
        <begin position="27"/>
        <end position="331"/>
    </location>
</feature>
<evidence type="ECO:0000256" key="4">
    <source>
        <dbReference type="ARBA" id="ARBA00022692"/>
    </source>
</evidence>
<dbReference type="InterPro" id="IPR047196">
    <property type="entry name" value="YidC_ALB_C"/>
</dbReference>
<dbReference type="Pfam" id="PF02096">
    <property type="entry name" value="60KD_IMP"/>
    <property type="match status" value="1"/>
</dbReference>
<evidence type="ECO:0000313" key="13">
    <source>
        <dbReference type="EMBL" id="KGJ54365.1"/>
    </source>
</evidence>
<evidence type="ECO:0000313" key="15">
    <source>
        <dbReference type="Proteomes" id="UP000030008"/>
    </source>
</evidence>
<evidence type="ECO:0000256" key="1">
    <source>
        <dbReference type="ARBA" id="ARBA00004651"/>
    </source>
</evidence>
<dbReference type="GO" id="GO:0032977">
    <property type="term" value="F:membrane insertase activity"/>
    <property type="evidence" value="ECO:0007669"/>
    <property type="project" value="InterPro"/>
</dbReference>